<comment type="caution">
    <text evidence="4">The sequence shown here is derived from an EMBL/GenBank/DDBJ whole genome shotgun (WGS) entry which is preliminary data.</text>
</comment>
<dbReference type="Gene3D" id="3.20.20.80">
    <property type="entry name" value="Glycosidases"/>
    <property type="match status" value="1"/>
</dbReference>
<dbReference type="PANTHER" id="PTHR10357:SF179">
    <property type="entry name" value="NEUTRAL AND BASIC AMINO ACID TRANSPORT PROTEIN RBAT"/>
    <property type="match status" value="1"/>
</dbReference>
<dbReference type="Pfam" id="PF00128">
    <property type="entry name" value="Alpha-amylase"/>
    <property type="match status" value="1"/>
</dbReference>
<keyword evidence="2" id="KW-0325">Glycoprotein</keyword>
<dbReference type="InterPro" id="IPR017853">
    <property type="entry name" value="GH"/>
</dbReference>
<accession>A0A2N3YMH7</accession>
<sequence>MGKHGRVTETTLAPAAVGATVHAADSPDAPWWRDAVIYQIYPRSWADADGDGIGDLPGITARLPYLKDLGVDAVWLSPFYVSPMHDAGYDVADYRDVDPRFGTLADADAMIARAHDLGLKVLVDLVPNHTSSEHEWFRAALAAAPGSPERDRYVFRDGRGPHGEEPPNNWPSVFGGRGWSRVTEADGTPGQWYLHLFDTTQPDLNWHNPEVRAEFESVLRFWCDRGVDGFRVDVAHGLVKRDGLPDWHGAVGLYDEVLTEDGPDAVGDPAVLDHNATGDAPMWDQEGVHEIYRSWRAVLDSYGSPGRILCAEAWVKPEERLARYVRPAEMHQAFNFDFLETPWDAARITAVVESSLRSNDAVGAPTTWVLSNHDVVRHASRLGLDQSLPRTNGIRAGEPQPDAALGLRRARAYSALMLALPGGAYVYQGEELGLPEHTTMPDDVRQDPTFHATQREVTGRDGCRVPMPWTHDGPSLGFGPGDHPWLPQPEAYAGLAVDQQDGVEGSTLELYRTLLRLRREHRLGGGSLAWDAAASATVVAFRVAAQGDPGVLVVTNTGADPVTLPDGEVLVASGPLDDAGTLPADTTVWLRVAAG</sequence>
<organism evidence="4 5">
    <name type="scientific">Phycicoccus duodecadis</name>
    <dbReference type="NCBI Taxonomy" id="173053"/>
    <lineage>
        <taxon>Bacteria</taxon>
        <taxon>Bacillati</taxon>
        <taxon>Actinomycetota</taxon>
        <taxon>Actinomycetes</taxon>
        <taxon>Micrococcales</taxon>
        <taxon>Intrasporangiaceae</taxon>
        <taxon>Phycicoccus</taxon>
    </lineage>
</organism>
<dbReference type="OrthoDB" id="9043248at2"/>
<keyword evidence="5" id="KW-1185">Reference proteome</keyword>
<comment type="similarity">
    <text evidence="1">Belongs to the glycosyl hydrolase 13 family.</text>
</comment>
<dbReference type="EMBL" id="PJNE01000001">
    <property type="protein sequence ID" value="PKW28019.1"/>
    <property type="molecule type" value="Genomic_DNA"/>
</dbReference>
<evidence type="ECO:0000256" key="2">
    <source>
        <dbReference type="ARBA" id="ARBA00023180"/>
    </source>
</evidence>
<evidence type="ECO:0000313" key="5">
    <source>
        <dbReference type="Proteomes" id="UP000233781"/>
    </source>
</evidence>
<dbReference type="GO" id="GO:0009313">
    <property type="term" value="P:oligosaccharide catabolic process"/>
    <property type="evidence" value="ECO:0007669"/>
    <property type="project" value="TreeGrafter"/>
</dbReference>
<dbReference type="SUPFAM" id="SSF51445">
    <property type="entry name" value="(Trans)glycosidases"/>
    <property type="match status" value="1"/>
</dbReference>
<dbReference type="InterPro" id="IPR045857">
    <property type="entry name" value="O16G_dom_2"/>
</dbReference>
<gene>
    <name evidence="4" type="ORF">ATL31_2872</name>
</gene>
<reference evidence="4 5" key="1">
    <citation type="submission" date="2017-12" db="EMBL/GenBank/DDBJ databases">
        <title>Sequencing the genomes of 1000 Actinobacteria strains.</title>
        <authorList>
            <person name="Klenk H.-P."/>
        </authorList>
    </citation>
    <scope>NUCLEOTIDE SEQUENCE [LARGE SCALE GENOMIC DNA]</scope>
    <source>
        <strain evidence="4 5">DSM 12806</strain>
    </source>
</reference>
<dbReference type="FunFam" id="3.90.400.10:FF:000001">
    <property type="entry name" value="Maltase A3, isoform A"/>
    <property type="match status" value="1"/>
</dbReference>
<dbReference type="GO" id="GO:0004556">
    <property type="term" value="F:alpha-amylase activity"/>
    <property type="evidence" value="ECO:0007669"/>
    <property type="project" value="TreeGrafter"/>
</dbReference>
<dbReference type="PANTHER" id="PTHR10357">
    <property type="entry name" value="ALPHA-AMYLASE FAMILY MEMBER"/>
    <property type="match status" value="1"/>
</dbReference>
<name>A0A2N3YMH7_9MICO</name>
<protein>
    <submittedName>
        <fullName evidence="4">Alpha-glucosidase</fullName>
    </submittedName>
</protein>
<dbReference type="InterPro" id="IPR006047">
    <property type="entry name" value="GH13_cat_dom"/>
</dbReference>
<dbReference type="AlphaFoldDB" id="A0A2N3YMH7"/>
<evidence type="ECO:0000313" key="4">
    <source>
        <dbReference type="EMBL" id="PKW28019.1"/>
    </source>
</evidence>
<proteinExistence type="inferred from homology"/>
<feature type="domain" description="Glycosyl hydrolase family 13 catalytic" evidence="3">
    <location>
        <begin position="39"/>
        <end position="464"/>
    </location>
</feature>
<dbReference type="CDD" id="cd11332">
    <property type="entry name" value="AmyAc_OligoGlu_TS"/>
    <property type="match status" value="1"/>
</dbReference>
<dbReference type="RefSeq" id="WP_101396405.1">
    <property type="nucleotide sequence ID" value="NZ_PJNE01000001.1"/>
</dbReference>
<dbReference type="Gene3D" id="3.90.400.10">
    <property type="entry name" value="Oligo-1,6-glucosidase, Domain 2"/>
    <property type="match status" value="1"/>
</dbReference>
<evidence type="ECO:0000259" key="3">
    <source>
        <dbReference type="SMART" id="SM00642"/>
    </source>
</evidence>
<evidence type="ECO:0000256" key="1">
    <source>
        <dbReference type="ARBA" id="ARBA00008061"/>
    </source>
</evidence>
<dbReference type="Proteomes" id="UP000233781">
    <property type="component" value="Unassembled WGS sequence"/>
</dbReference>
<dbReference type="SMART" id="SM00642">
    <property type="entry name" value="Aamy"/>
    <property type="match status" value="1"/>
</dbReference>